<keyword evidence="4" id="KW-1185">Reference proteome</keyword>
<dbReference type="InterPro" id="IPR001466">
    <property type="entry name" value="Beta-lactam-related"/>
</dbReference>
<dbReference type="AlphaFoldDB" id="A0A3T0N9R9"/>
<proteinExistence type="predicted"/>
<reference evidence="3 4" key="1">
    <citation type="submission" date="2018-10" db="EMBL/GenBank/DDBJ databases">
        <title>Parasedimentitalea marina sp. nov., a psychrophilic bacterium isolated from deep seawater of the New Britain Trench.</title>
        <authorList>
            <person name="Cao J."/>
        </authorList>
    </citation>
    <scope>NUCLEOTIDE SEQUENCE [LARGE SCALE GENOMIC DNA]</scope>
    <source>
        <strain evidence="3 4">W43</strain>
        <plasmid evidence="3 4">pW43B</plasmid>
    </source>
</reference>
<protein>
    <submittedName>
        <fullName evidence="3">Class A beta-lactamase-related serine hydrolase</fullName>
    </submittedName>
</protein>
<accession>A0A3T0N9R9</accession>
<dbReference type="GO" id="GO:0016787">
    <property type="term" value="F:hydrolase activity"/>
    <property type="evidence" value="ECO:0007669"/>
    <property type="project" value="UniProtKB-KW"/>
</dbReference>
<organism evidence="3 4">
    <name type="scientific">Parasedimentitalea marina</name>
    <dbReference type="NCBI Taxonomy" id="2483033"/>
    <lineage>
        <taxon>Bacteria</taxon>
        <taxon>Pseudomonadati</taxon>
        <taxon>Pseudomonadota</taxon>
        <taxon>Alphaproteobacteria</taxon>
        <taxon>Rhodobacterales</taxon>
        <taxon>Paracoccaceae</taxon>
        <taxon>Parasedimentitalea</taxon>
    </lineage>
</organism>
<dbReference type="PANTHER" id="PTHR43283:SF7">
    <property type="entry name" value="BETA-LACTAMASE-RELATED DOMAIN-CONTAINING PROTEIN"/>
    <property type="match status" value="1"/>
</dbReference>
<dbReference type="KEGG" id="sedi:EBB79_22430"/>
<name>A0A3T0N9R9_9RHOB</name>
<feature type="domain" description="Beta-lactamase-related" evidence="2">
    <location>
        <begin position="100"/>
        <end position="350"/>
    </location>
</feature>
<feature type="region of interest" description="Disordered" evidence="1">
    <location>
        <begin position="1"/>
        <end position="29"/>
    </location>
</feature>
<feature type="compositionally biased region" description="Basic residues" evidence="1">
    <location>
        <begin position="15"/>
        <end position="29"/>
    </location>
</feature>
<dbReference type="InterPro" id="IPR050789">
    <property type="entry name" value="Diverse_Enzym_Activities"/>
</dbReference>
<dbReference type="InterPro" id="IPR012338">
    <property type="entry name" value="Beta-lactam/transpept-like"/>
</dbReference>
<keyword evidence="3" id="KW-0614">Plasmid</keyword>
<dbReference type="PANTHER" id="PTHR43283">
    <property type="entry name" value="BETA-LACTAMASE-RELATED"/>
    <property type="match status" value="1"/>
</dbReference>
<evidence type="ECO:0000256" key="1">
    <source>
        <dbReference type="SAM" id="MobiDB-lite"/>
    </source>
</evidence>
<sequence>MTRKVSPNPDLAVGKTHKQRWNSPPHRRHGFHNAHQLFRRSMMFRSRNVLQLVPNEDPEFAAHASVTALTGTEAFSALVCLRADQILLARAALDFSVTQPHSIQSITKMHIHLIVGLLQKQGLLDLGQTVDHYLPDIGSGYRGAVLQDLLDMNIANNFTEDYANPQADCYREEIALGWRLPPEGQPDLSLREFAFSITGGDLTNRSGHADYKSANTDVLTLICAQVSPRPMASLIEDITDLAGYEGSFTISASCDRLPAFSGGGCLSAMDLARFGLLFTKEGCSPGNHPFLQTTVSRQAPSMSPPKDWLRYSNHVMTDDRFIGHAGYGGQFLMVDQKTGLSCAYLSVLTNESGYDDSYMEQVIRHLRDICQMHET</sequence>
<evidence type="ECO:0000313" key="4">
    <source>
        <dbReference type="Proteomes" id="UP000283063"/>
    </source>
</evidence>
<evidence type="ECO:0000259" key="2">
    <source>
        <dbReference type="Pfam" id="PF00144"/>
    </source>
</evidence>
<dbReference type="Proteomes" id="UP000283063">
    <property type="component" value="Plasmid pW43B"/>
</dbReference>
<geneLocation type="plasmid" evidence="3 4">
    <name>pW43B</name>
</geneLocation>
<dbReference type="Pfam" id="PF00144">
    <property type="entry name" value="Beta-lactamase"/>
    <property type="match status" value="1"/>
</dbReference>
<evidence type="ECO:0000313" key="3">
    <source>
        <dbReference type="EMBL" id="AZV80715.1"/>
    </source>
</evidence>
<dbReference type="RefSeq" id="WP_127751218.1">
    <property type="nucleotide sequence ID" value="NZ_CP033221.1"/>
</dbReference>
<keyword evidence="3" id="KW-0378">Hydrolase</keyword>
<dbReference type="OrthoDB" id="9814204at2"/>
<gene>
    <name evidence="3" type="ORF">EBB79_22430</name>
</gene>
<dbReference type="EMBL" id="CP033221">
    <property type="protein sequence ID" value="AZV80715.1"/>
    <property type="molecule type" value="Genomic_DNA"/>
</dbReference>
<dbReference type="SUPFAM" id="SSF56601">
    <property type="entry name" value="beta-lactamase/transpeptidase-like"/>
    <property type="match status" value="1"/>
</dbReference>
<dbReference type="Gene3D" id="3.40.710.10">
    <property type="entry name" value="DD-peptidase/beta-lactamase superfamily"/>
    <property type="match status" value="1"/>
</dbReference>